<proteinExistence type="predicted"/>
<evidence type="ECO:0000313" key="1">
    <source>
        <dbReference type="EMBL" id="AKF07144.1"/>
    </source>
</evidence>
<dbReference type="Gene3D" id="3.40.50.1820">
    <property type="entry name" value="alpha/beta hydrolase"/>
    <property type="match status" value="1"/>
</dbReference>
<dbReference type="InterPro" id="IPR029058">
    <property type="entry name" value="AB_hydrolase_fold"/>
</dbReference>
<accession>A0A0F6SFL3</accession>
<name>A0A0F6SFL3_9BACT</name>
<gene>
    <name evidence="1" type="ORF">DB32_004293</name>
</gene>
<evidence type="ECO:0000313" key="2">
    <source>
        <dbReference type="Proteomes" id="UP000034883"/>
    </source>
</evidence>
<reference evidence="1 2" key="1">
    <citation type="submission" date="2015-03" db="EMBL/GenBank/DDBJ databases">
        <title>Genome assembly of Sandaracinus amylolyticus DSM 53668.</title>
        <authorList>
            <person name="Sharma G."/>
            <person name="Subramanian S."/>
        </authorList>
    </citation>
    <scope>NUCLEOTIDE SEQUENCE [LARGE SCALE GENOMIC DNA]</scope>
    <source>
        <strain evidence="1 2">DSM 53668</strain>
    </source>
</reference>
<dbReference type="Pfam" id="PF02089">
    <property type="entry name" value="Palm_thioest"/>
    <property type="match status" value="1"/>
</dbReference>
<dbReference type="AlphaFoldDB" id="A0A0F6SFL3"/>
<dbReference type="PANTHER" id="PTHR37946">
    <property type="entry name" value="SLL1969 PROTEIN"/>
    <property type="match status" value="1"/>
</dbReference>
<dbReference type="STRING" id="927083.DB32_004293"/>
<sequence>MRAVARQGQLIAAARNRATPTIPGERVVIFVHGFMAAGPVFDPMRAFVEQRAPVGTIDITYGPLERFDRAVDRLASIVDRVAEGRRVDIVGHSLGGIVARWYLQERGGATHVDRLVTLASPHAGTRAARVAMGPLVAGSLLEAIRPDSHVIRMLREGRARASRVLHTAVVAGLDRMVTPPESAASIDDATIHWLDDVGHNEMLFEPRAFAHVHDGLTR</sequence>
<organism evidence="1 2">
    <name type="scientific">Sandaracinus amylolyticus</name>
    <dbReference type="NCBI Taxonomy" id="927083"/>
    <lineage>
        <taxon>Bacteria</taxon>
        <taxon>Pseudomonadati</taxon>
        <taxon>Myxococcota</taxon>
        <taxon>Polyangia</taxon>
        <taxon>Polyangiales</taxon>
        <taxon>Sandaracinaceae</taxon>
        <taxon>Sandaracinus</taxon>
    </lineage>
</organism>
<dbReference type="Proteomes" id="UP000034883">
    <property type="component" value="Chromosome"/>
</dbReference>
<dbReference type="PANTHER" id="PTHR37946:SF1">
    <property type="entry name" value="SLL1969 PROTEIN"/>
    <property type="match status" value="1"/>
</dbReference>
<dbReference type="KEGG" id="samy:DB32_004293"/>
<dbReference type="SUPFAM" id="SSF53474">
    <property type="entry name" value="alpha/beta-Hydrolases"/>
    <property type="match status" value="1"/>
</dbReference>
<keyword evidence="2" id="KW-1185">Reference proteome</keyword>
<dbReference type="EMBL" id="CP011125">
    <property type="protein sequence ID" value="AKF07144.1"/>
    <property type="molecule type" value="Genomic_DNA"/>
</dbReference>
<protein>
    <submittedName>
        <fullName evidence="1">Putative secreted lipase</fullName>
    </submittedName>
</protein>